<evidence type="ECO:0000256" key="5">
    <source>
        <dbReference type="ARBA" id="ARBA00022692"/>
    </source>
</evidence>
<protein>
    <recommendedName>
        <fullName evidence="3 13">Oxytocin receptor</fullName>
    </recommendedName>
</protein>
<feature type="transmembrane region" description="Helical" evidence="13">
    <location>
        <begin position="276"/>
        <end position="298"/>
    </location>
</feature>
<keyword evidence="10 13" id="KW-0675">Receptor</keyword>
<dbReference type="GO" id="GO:0060137">
    <property type="term" value="P:maternal process involved in parturition"/>
    <property type="evidence" value="ECO:0007669"/>
    <property type="project" value="TreeGrafter"/>
</dbReference>
<dbReference type="GO" id="GO:0001992">
    <property type="term" value="P:regulation of systemic arterial blood pressure by vasopressin"/>
    <property type="evidence" value="ECO:0007669"/>
    <property type="project" value="TreeGrafter"/>
</dbReference>
<keyword evidence="4" id="KW-1003">Cell membrane</keyword>
<evidence type="ECO:0000256" key="11">
    <source>
        <dbReference type="ARBA" id="ARBA00023180"/>
    </source>
</evidence>
<evidence type="ECO:0000256" key="12">
    <source>
        <dbReference type="ARBA" id="ARBA00023224"/>
    </source>
</evidence>
<evidence type="ECO:0000259" key="15">
    <source>
        <dbReference type="PROSITE" id="PS50262"/>
    </source>
</evidence>
<dbReference type="InterPro" id="IPR002062">
    <property type="entry name" value="Oxytocn_rcpt"/>
</dbReference>
<gene>
    <name evidence="16" type="primary">OXTR</name>
</gene>
<dbReference type="InterPro" id="IPR000276">
    <property type="entry name" value="GPCR_Rhodpsn"/>
</dbReference>
<feature type="transmembrane region" description="Helical" evidence="13">
    <location>
        <begin position="310"/>
        <end position="332"/>
    </location>
</feature>
<keyword evidence="7 13" id="KW-0297">G-protein coupled receptor</keyword>
<comment type="function">
    <text evidence="1 13">Receptor for oxytocin. The activity of this receptor is mediated by G proteins which activate a phosphatidylinositol-calcium second messenger system.</text>
</comment>
<dbReference type="GO" id="GO:0007565">
    <property type="term" value="P:female pregnancy"/>
    <property type="evidence" value="ECO:0007669"/>
    <property type="project" value="TreeGrafter"/>
</dbReference>
<evidence type="ECO:0000313" key="16">
    <source>
        <dbReference type="EMBL" id="ALO75866.1"/>
    </source>
</evidence>
<feature type="transmembrane region" description="Helical" evidence="13">
    <location>
        <begin position="76"/>
        <end position="94"/>
    </location>
</feature>
<evidence type="ECO:0000256" key="6">
    <source>
        <dbReference type="ARBA" id="ARBA00022989"/>
    </source>
</evidence>
<dbReference type="GO" id="GO:0005000">
    <property type="term" value="F:vasopressin receptor activity"/>
    <property type="evidence" value="ECO:0007669"/>
    <property type="project" value="InterPro"/>
</dbReference>
<sequence>MEGAFAANWSAEEVNASAVPPGSEGNHTAGPPQRDEALARIEVAVLSLILFLALSGNVCVLLALRTTRHKHSRLFFFMKHLSIADLVVAVFQVLPQLLWDITFRFYGPDLLCRLVKYLQVVGMFASTYLLLLMSLDRCLAICQPLRSLRRRTDRLAVLATWLGCLVASVPQMHIFSLREVAEGVFDCWAVFIEPWGPKAYITWITLAVYIVPVIVLAACYGLISFKIWQNLRLKTAAAAAAEAPEGAVVGAGGRMALARVSSVKLISKAKIRTVKMTFIIVLAFIVCWTPFFFVQMWSVWDANAPKEASAFIIVMLLASLNSCCNPWIYMLFTGHLFHELVQRFLCCSSSYLKGNRLGETSASKKSNSSSFVLSHRSSSQRSCSQPSVA</sequence>
<keyword evidence="6 13" id="KW-1133">Transmembrane helix</keyword>
<dbReference type="PRINTS" id="PR00237">
    <property type="entry name" value="GPCRRHODOPSN"/>
</dbReference>
<dbReference type="PRINTS" id="PR00665">
    <property type="entry name" value="OXYTOCINR"/>
</dbReference>
<dbReference type="GO" id="GO:0042277">
    <property type="term" value="F:peptide binding"/>
    <property type="evidence" value="ECO:0007669"/>
    <property type="project" value="TreeGrafter"/>
</dbReference>
<dbReference type="CDD" id="cd15387">
    <property type="entry name" value="7tmA_OT_R"/>
    <property type="match status" value="1"/>
</dbReference>
<evidence type="ECO:0000256" key="13">
    <source>
        <dbReference type="RuleBase" id="RU046427"/>
    </source>
</evidence>
<evidence type="ECO:0000256" key="3">
    <source>
        <dbReference type="ARBA" id="ARBA00021826"/>
    </source>
</evidence>
<keyword evidence="8 13" id="KW-0472">Membrane</keyword>
<dbReference type="Pfam" id="PF00001">
    <property type="entry name" value="7tm_1"/>
    <property type="match status" value="1"/>
</dbReference>
<dbReference type="SUPFAM" id="SSF81321">
    <property type="entry name" value="Family A G protein-coupled receptor-like"/>
    <property type="match status" value="1"/>
</dbReference>
<keyword evidence="11 13" id="KW-0325">Glycoprotein</keyword>
<comment type="similarity">
    <text evidence="13">Belongs to the G-protein coupled receptor 1 family. Vasopressin/oxytocin receptor subfamily.</text>
</comment>
<feature type="transmembrane region" description="Helical" evidence="13">
    <location>
        <begin position="155"/>
        <end position="175"/>
    </location>
</feature>
<dbReference type="Gene3D" id="1.20.1070.10">
    <property type="entry name" value="Rhodopsin 7-helix transmembrane proteins"/>
    <property type="match status" value="1"/>
</dbReference>
<dbReference type="PRINTS" id="PR00896">
    <property type="entry name" value="VASOPRESSINR"/>
</dbReference>
<dbReference type="GO" id="GO:0004990">
    <property type="term" value="F:oxytocin receptor activity"/>
    <property type="evidence" value="ECO:0007669"/>
    <property type="project" value="UniProtKB-UniRule"/>
</dbReference>
<evidence type="ECO:0000256" key="10">
    <source>
        <dbReference type="ARBA" id="ARBA00023170"/>
    </source>
</evidence>
<dbReference type="PROSITE" id="PS00237">
    <property type="entry name" value="G_PROTEIN_RECEP_F1_1"/>
    <property type="match status" value="1"/>
</dbReference>
<evidence type="ECO:0000256" key="9">
    <source>
        <dbReference type="ARBA" id="ARBA00023157"/>
    </source>
</evidence>
<dbReference type="EMBL" id="KT182968">
    <property type="protein sequence ID" value="ALO75866.1"/>
    <property type="molecule type" value="mRNA"/>
</dbReference>
<feature type="region of interest" description="Disordered" evidence="14">
    <location>
        <begin position="358"/>
        <end position="389"/>
    </location>
</feature>
<accession>A0A0S2MMF5</accession>
<evidence type="ECO:0000256" key="8">
    <source>
        <dbReference type="ARBA" id="ARBA00023136"/>
    </source>
</evidence>
<evidence type="ECO:0000256" key="7">
    <source>
        <dbReference type="ARBA" id="ARBA00023040"/>
    </source>
</evidence>
<evidence type="ECO:0000256" key="2">
    <source>
        <dbReference type="ARBA" id="ARBA00004651"/>
    </source>
</evidence>
<dbReference type="PANTHER" id="PTHR24241">
    <property type="entry name" value="NEUROPEPTIDE RECEPTOR-RELATED G-PROTEIN COUPLED RECEPTOR"/>
    <property type="match status" value="1"/>
</dbReference>
<feature type="transmembrane region" description="Helical" evidence="13">
    <location>
        <begin position="200"/>
        <end position="223"/>
    </location>
</feature>
<dbReference type="GO" id="GO:0032870">
    <property type="term" value="P:cellular response to hormone stimulus"/>
    <property type="evidence" value="ECO:0007669"/>
    <property type="project" value="TreeGrafter"/>
</dbReference>
<proteinExistence type="evidence at transcript level"/>
<feature type="compositionally biased region" description="Low complexity" evidence="14">
    <location>
        <begin position="361"/>
        <end position="389"/>
    </location>
</feature>
<dbReference type="PROSITE" id="PS50262">
    <property type="entry name" value="G_PROTEIN_RECEP_F1_2"/>
    <property type="match status" value="1"/>
</dbReference>
<keyword evidence="5 13" id="KW-0812">Transmembrane</keyword>
<dbReference type="PANTHER" id="PTHR24241:SF89">
    <property type="entry name" value="OXYTOCIN RECEPTOR"/>
    <property type="match status" value="1"/>
</dbReference>
<feature type="transmembrane region" description="Helical" evidence="13">
    <location>
        <begin position="43"/>
        <end position="64"/>
    </location>
</feature>
<comment type="subcellular location">
    <subcellularLocation>
        <location evidence="2 13">Cell membrane</location>
        <topology evidence="2 13">Multi-pass membrane protein</topology>
    </subcellularLocation>
</comment>
<name>A0A0S2MMF5_ATEBE</name>
<dbReference type="GO" id="GO:0005886">
    <property type="term" value="C:plasma membrane"/>
    <property type="evidence" value="ECO:0007669"/>
    <property type="project" value="UniProtKB-SubCell"/>
</dbReference>
<evidence type="ECO:0000256" key="1">
    <source>
        <dbReference type="ARBA" id="ARBA00004041"/>
    </source>
</evidence>
<reference evidence="16" key="1">
    <citation type="journal article" date="2015" name="PLoS ONE">
        <title>Genetic diversity in oxytocin ligands and receptors in new world monkeys.</title>
        <authorList>
            <person name="Ren D."/>
            <person name="Lu G."/>
            <person name="Moriyama H."/>
            <person name="Mustoe A.C."/>
            <person name="Harrison E.B."/>
            <person name="French J.A."/>
        </authorList>
    </citation>
    <scope>NUCLEOTIDE SEQUENCE</scope>
</reference>
<feature type="domain" description="G-protein coupled receptors family 1 profile" evidence="15">
    <location>
        <begin position="56"/>
        <end position="329"/>
    </location>
</feature>
<dbReference type="GO" id="GO:0045907">
    <property type="term" value="P:positive regulation of vasoconstriction"/>
    <property type="evidence" value="ECO:0007669"/>
    <property type="project" value="TreeGrafter"/>
</dbReference>
<dbReference type="InterPro" id="IPR001817">
    <property type="entry name" value="Vasoprsn_rcpt"/>
</dbReference>
<dbReference type="InterPro" id="IPR017452">
    <property type="entry name" value="GPCR_Rhodpsn_7TM"/>
</dbReference>
<keyword evidence="12 13" id="KW-0807">Transducer</keyword>
<evidence type="ECO:0000256" key="4">
    <source>
        <dbReference type="ARBA" id="ARBA00022475"/>
    </source>
</evidence>
<dbReference type="AlphaFoldDB" id="A0A0S2MMF5"/>
<keyword evidence="9" id="KW-1015">Disulfide bond</keyword>
<dbReference type="FunFam" id="1.20.1070.10:FF:000145">
    <property type="entry name" value="Oxytocin receptor"/>
    <property type="match status" value="1"/>
</dbReference>
<feature type="transmembrane region" description="Helical" evidence="13">
    <location>
        <begin position="114"/>
        <end position="135"/>
    </location>
</feature>
<evidence type="ECO:0000256" key="14">
    <source>
        <dbReference type="SAM" id="MobiDB-lite"/>
    </source>
</evidence>
<organism evidence="16">
    <name type="scientific">Ateles belzebuth</name>
    <name type="common">White-bellied spider monkey</name>
    <dbReference type="NCBI Taxonomy" id="9507"/>
    <lineage>
        <taxon>Eukaryota</taxon>
        <taxon>Metazoa</taxon>
        <taxon>Chordata</taxon>
        <taxon>Craniata</taxon>
        <taxon>Vertebrata</taxon>
        <taxon>Euteleostomi</taxon>
        <taxon>Mammalia</taxon>
        <taxon>Eutheria</taxon>
        <taxon>Euarchontoglires</taxon>
        <taxon>Primates</taxon>
        <taxon>Haplorrhini</taxon>
        <taxon>Platyrrhini</taxon>
        <taxon>Atelidae</taxon>
        <taxon>Atelinae</taxon>
        <taxon>Ateles</taxon>
    </lineage>
</organism>